<proteinExistence type="predicted"/>
<keyword evidence="2" id="KW-1185">Reference proteome</keyword>
<feature type="non-terminal residue" evidence="1">
    <location>
        <position position="1"/>
    </location>
</feature>
<protein>
    <submittedName>
        <fullName evidence="1">Uncharacterized protein</fullName>
    </submittedName>
</protein>
<name>A0A2P5C2H2_PARAD</name>
<evidence type="ECO:0000313" key="1">
    <source>
        <dbReference type="EMBL" id="PON55252.1"/>
    </source>
</evidence>
<comment type="caution">
    <text evidence="1">The sequence shown here is derived from an EMBL/GenBank/DDBJ whole genome shotgun (WGS) entry which is preliminary data.</text>
</comment>
<dbReference type="Proteomes" id="UP000237105">
    <property type="component" value="Unassembled WGS sequence"/>
</dbReference>
<accession>A0A2P5C2H2</accession>
<dbReference type="OrthoDB" id="10394046at2759"/>
<gene>
    <name evidence="1" type="ORF">PanWU01x14_189410</name>
</gene>
<evidence type="ECO:0000313" key="2">
    <source>
        <dbReference type="Proteomes" id="UP000237105"/>
    </source>
</evidence>
<dbReference type="AlphaFoldDB" id="A0A2P5C2H2"/>
<organism evidence="1 2">
    <name type="scientific">Parasponia andersonii</name>
    <name type="common">Sponia andersonii</name>
    <dbReference type="NCBI Taxonomy" id="3476"/>
    <lineage>
        <taxon>Eukaryota</taxon>
        <taxon>Viridiplantae</taxon>
        <taxon>Streptophyta</taxon>
        <taxon>Embryophyta</taxon>
        <taxon>Tracheophyta</taxon>
        <taxon>Spermatophyta</taxon>
        <taxon>Magnoliopsida</taxon>
        <taxon>eudicotyledons</taxon>
        <taxon>Gunneridae</taxon>
        <taxon>Pentapetalae</taxon>
        <taxon>rosids</taxon>
        <taxon>fabids</taxon>
        <taxon>Rosales</taxon>
        <taxon>Cannabaceae</taxon>
        <taxon>Parasponia</taxon>
    </lineage>
</organism>
<dbReference type="EMBL" id="JXTB01000185">
    <property type="protein sequence ID" value="PON55252.1"/>
    <property type="molecule type" value="Genomic_DNA"/>
</dbReference>
<sequence length="177" mass="20856">GLSDINYRTVSFSISPKISPAHAKNRQLRAHIRSKLRHRRLLFLFFRSIENVRQVNGIHSNQIILKRNMYARIMKLKKDFKHYNNQVWQEYAIDAMNDLEKIAQNNQVFLLVFTVLITYIYKIDIWKFPPTLETENYNSIHSSKHTIRGRNPDLVIDNLSFAESKSDSVPKDQIQIG</sequence>
<reference evidence="2" key="1">
    <citation type="submission" date="2016-06" db="EMBL/GenBank/DDBJ databases">
        <title>Parallel loss of symbiosis genes in relatives of nitrogen-fixing non-legume Parasponia.</title>
        <authorList>
            <person name="Van Velzen R."/>
            <person name="Holmer R."/>
            <person name="Bu F."/>
            <person name="Rutten L."/>
            <person name="Van Zeijl A."/>
            <person name="Liu W."/>
            <person name="Santuari L."/>
            <person name="Cao Q."/>
            <person name="Sharma T."/>
            <person name="Shen D."/>
            <person name="Roswanjaya Y."/>
            <person name="Wardhani T."/>
            <person name="Kalhor M.S."/>
            <person name="Jansen J."/>
            <person name="Van den Hoogen J."/>
            <person name="Gungor B."/>
            <person name="Hartog M."/>
            <person name="Hontelez J."/>
            <person name="Verver J."/>
            <person name="Yang W.-C."/>
            <person name="Schijlen E."/>
            <person name="Repin R."/>
            <person name="Schilthuizen M."/>
            <person name="Schranz E."/>
            <person name="Heidstra R."/>
            <person name="Miyata K."/>
            <person name="Fedorova E."/>
            <person name="Kohlen W."/>
            <person name="Bisseling T."/>
            <person name="Smit S."/>
            <person name="Geurts R."/>
        </authorList>
    </citation>
    <scope>NUCLEOTIDE SEQUENCE [LARGE SCALE GENOMIC DNA]</scope>
    <source>
        <strain evidence="2">cv. WU1-14</strain>
    </source>
</reference>